<dbReference type="InterPro" id="IPR025512">
    <property type="entry name" value="DUF4399"/>
</dbReference>
<reference evidence="3" key="1">
    <citation type="submission" date="2022-07" db="EMBL/GenBank/DDBJ databases">
        <title>Tahibacter sp., a new gammaproteobacterium isolated from the silt sample collected at pig farm.</title>
        <authorList>
            <person name="Chen H."/>
        </authorList>
    </citation>
    <scope>NUCLEOTIDE SEQUENCE</scope>
    <source>
        <strain evidence="3">P2K</strain>
    </source>
</reference>
<comment type="caution">
    <text evidence="3">The sequence shown here is derived from an EMBL/GenBank/DDBJ whole genome shotgun (WGS) entry which is preliminary data.</text>
</comment>
<feature type="signal peptide" evidence="1">
    <location>
        <begin position="1"/>
        <end position="20"/>
    </location>
</feature>
<organism evidence="3 4">
    <name type="scientific">Tahibacter harae</name>
    <dbReference type="NCBI Taxonomy" id="2963937"/>
    <lineage>
        <taxon>Bacteria</taxon>
        <taxon>Pseudomonadati</taxon>
        <taxon>Pseudomonadota</taxon>
        <taxon>Gammaproteobacteria</taxon>
        <taxon>Lysobacterales</taxon>
        <taxon>Rhodanobacteraceae</taxon>
        <taxon>Tahibacter</taxon>
    </lineage>
</organism>
<name>A0ABT1QLP1_9GAMM</name>
<feature type="chain" id="PRO_5047018385" evidence="1">
    <location>
        <begin position="21"/>
        <end position="151"/>
    </location>
</feature>
<sequence length="151" mass="15590">MKYRLLCAAAVALLAASAQAQDSKAPAAAPALPRTAAPAGAELYFIAPADGATVGKEFTVRFGLKGMGVAPAGVTTEKTGHHHLLIDVAELPPMNLPLPNDAQHKHFGGGQTEVSLSLPPGKHTLQLILGDALHIPFDPPIVSPKITVTVK</sequence>
<evidence type="ECO:0000256" key="1">
    <source>
        <dbReference type="SAM" id="SignalP"/>
    </source>
</evidence>
<feature type="domain" description="DUF4399" evidence="2">
    <location>
        <begin position="60"/>
        <end position="151"/>
    </location>
</feature>
<evidence type="ECO:0000313" key="4">
    <source>
        <dbReference type="Proteomes" id="UP001165498"/>
    </source>
</evidence>
<evidence type="ECO:0000313" key="3">
    <source>
        <dbReference type="EMBL" id="MCQ4163377.1"/>
    </source>
</evidence>
<dbReference type="Proteomes" id="UP001165498">
    <property type="component" value="Unassembled WGS sequence"/>
</dbReference>
<accession>A0ABT1QLP1</accession>
<keyword evidence="4" id="KW-1185">Reference proteome</keyword>
<dbReference type="EMBL" id="JANFQO010000001">
    <property type="protein sequence ID" value="MCQ4163377.1"/>
    <property type="molecule type" value="Genomic_DNA"/>
</dbReference>
<dbReference type="RefSeq" id="WP_255910482.1">
    <property type="nucleotide sequence ID" value="NZ_JANFQO010000001.1"/>
</dbReference>
<gene>
    <name evidence="3" type="ORF">NM961_01510</name>
</gene>
<proteinExistence type="predicted"/>
<protein>
    <submittedName>
        <fullName evidence="3">DUF4399 domain-containing protein</fullName>
    </submittedName>
</protein>
<dbReference type="Pfam" id="PF14347">
    <property type="entry name" value="DUF4399"/>
    <property type="match status" value="1"/>
</dbReference>
<keyword evidence="1" id="KW-0732">Signal</keyword>
<evidence type="ECO:0000259" key="2">
    <source>
        <dbReference type="Pfam" id="PF14347"/>
    </source>
</evidence>